<comment type="caution">
    <text evidence="2">The sequence shown here is derived from an EMBL/GenBank/DDBJ whole genome shotgun (WGS) entry which is preliminary data.</text>
</comment>
<keyword evidence="1" id="KW-0812">Transmembrane</keyword>
<organism evidence="2 3">
    <name type="scientific">Trypanosoma equiperdum</name>
    <dbReference type="NCBI Taxonomy" id="5694"/>
    <lineage>
        <taxon>Eukaryota</taxon>
        <taxon>Discoba</taxon>
        <taxon>Euglenozoa</taxon>
        <taxon>Kinetoplastea</taxon>
        <taxon>Metakinetoplastina</taxon>
        <taxon>Trypanosomatida</taxon>
        <taxon>Trypanosomatidae</taxon>
        <taxon>Trypanosoma</taxon>
    </lineage>
</organism>
<dbReference type="VEuPathDB" id="TriTrypDB:TEOVI_000322200"/>
<keyword evidence="1" id="KW-0472">Membrane</keyword>
<accession>A0A1G4IH15</accession>
<gene>
    <name evidence="2" type="ORF">TEOVI_000322200</name>
</gene>
<dbReference type="GeneID" id="92377162"/>
<dbReference type="Proteomes" id="UP000195570">
    <property type="component" value="Unassembled WGS sequence"/>
</dbReference>
<protein>
    <submittedName>
        <fullName evidence="2">Uncharacterized protein</fullName>
    </submittedName>
</protein>
<evidence type="ECO:0000313" key="2">
    <source>
        <dbReference type="EMBL" id="SCU71641.1"/>
    </source>
</evidence>
<dbReference type="AlphaFoldDB" id="A0A1G4IH15"/>
<feature type="transmembrane region" description="Helical" evidence="1">
    <location>
        <begin position="45"/>
        <end position="68"/>
    </location>
</feature>
<keyword evidence="1" id="KW-1133">Transmembrane helix</keyword>
<proteinExistence type="predicted"/>
<reference evidence="2" key="1">
    <citation type="submission" date="2016-09" db="EMBL/GenBank/DDBJ databases">
        <authorList>
            <person name="Hebert L."/>
            <person name="Moumen B."/>
        </authorList>
    </citation>
    <scope>NUCLEOTIDE SEQUENCE [LARGE SCALE GENOMIC DNA]</scope>
    <source>
        <strain evidence="2">OVI</strain>
    </source>
</reference>
<feature type="transmembrane region" description="Helical" evidence="1">
    <location>
        <begin position="7"/>
        <end position="25"/>
    </location>
</feature>
<evidence type="ECO:0000313" key="3">
    <source>
        <dbReference type="Proteomes" id="UP000195570"/>
    </source>
</evidence>
<dbReference type="RefSeq" id="XP_067082268.1">
    <property type="nucleotide sequence ID" value="XM_067226167.1"/>
</dbReference>
<sequence>MRCARPCVGMADLSFVGELLFYFLTHPSQRERCAQWPVEIAEGNCLFVCLCVYVCVCVCVCACVGPNIDTRQYTVSHRGRGCVRGGQSFRPRRLRGSAVHWAEELPFGYSCRRIYPLICASATVNEQVFLVFDFFPCHWMRKARSLTFSHL</sequence>
<dbReference type="EMBL" id="CZPT02001685">
    <property type="protein sequence ID" value="SCU71641.1"/>
    <property type="molecule type" value="Genomic_DNA"/>
</dbReference>
<evidence type="ECO:0000256" key="1">
    <source>
        <dbReference type="SAM" id="Phobius"/>
    </source>
</evidence>
<name>A0A1G4IH15_TRYEQ</name>
<keyword evidence="3" id="KW-1185">Reference proteome</keyword>